<protein>
    <submittedName>
        <fullName evidence="1">Uncharacterized protein</fullName>
    </submittedName>
</protein>
<organism evidence="1 2">
    <name type="scientific">Cnephaeus nilssonii</name>
    <name type="common">Northern bat</name>
    <name type="synonym">Eptesicus nilssonii</name>
    <dbReference type="NCBI Taxonomy" id="3371016"/>
    <lineage>
        <taxon>Eukaryota</taxon>
        <taxon>Metazoa</taxon>
        <taxon>Chordata</taxon>
        <taxon>Craniata</taxon>
        <taxon>Vertebrata</taxon>
        <taxon>Euteleostomi</taxon>
        <taxon>Mammalia</taxon>
        <taxon>Eutheria</taxon>
        <taxon>Laurasiatheria</taxon>
        <taxon>Chiroptera</taxon>
        <taxon>Yangochiroptera</taxon>
        <taxon>Vespertilionidae</taxon>
        <taxon>Cnephaeus</taxon>
    </lineage>
</organism>
<proteinExistence type="predicted"/>
<comment type="caution">
    <text evidence="1">The sequence shown here is derived from an EMBL/GenBank/DDBJ whole genome shotgun (WGS) entry which is preliminary data.</text>
</comment>
<gene>
    <name evidence="1" type="ORF">QTO34_008344</name>
</gene>
<keyword evidence="2" id="KW-1185">Reference proteome</keyword>
<sequence length="126" mass="13426">MAGSSLCYLQLCDGRVLGPNRVLAAAEAEGVEDHYKGGLSTVTAFRLAKLRTKPSVASQPPEVPFTASIAYTLKASAGHGVTCHPEGMTELSLQPWELREGAGVAHRIQPLDQHEDNPGCTCPERT</sequence>
<reference evidence="1" key="1">
    <citation type="submission" date="2023-06" db="EMBL/GenBank/DDBJ databases">
        <title>Reference genome for the Northern bat (Eptesicus nilssonii), a most northern bat species.</title>
        <authorList>
            <person name="Laine V.N."/>
            <person name="Pulliainen A.T."/>
            <person name="Lilley T.M."/>
        </authorList>
    </citation>
    <scope>NUCLEOTIDE SEQUENCE</scope>
    <source>
        <strain evidence="1">BLF_Eptnil</strain>
        <tissue evidence="1">Kidney</tissue>
    </source>
</reference>
<evidence type="ECO:0000313" key="2">
    <source>
        <dbReference type="Proteomes" id="UP001177744"/>
    </source>
</evidence>
<accession>A0AA40IA49</accession>
<evidence type="ECO:0000313" key="1">
    <source>
        <dbReference type="EMBL" id="KAK1345879.1"/>
    </source>
</evidence>
<dbReference type="EMBL" id="JAULJE010000002">
    <property type="protein sequence ID" value="KAK1345879.1"/>
    <property type="molecule type" value="Genomic_DNA"/>
</dbReference>
<dbReference type="AlphaFoldDB" id="A0AA40IA49"/>
<dbReference type="Proteomes" id="UP001177744">
    <property type="component" value="Unassembled WGS sequence"/>
</dbReference>
<name>A0AA40IA49_CNENI</name>